<reference evidence="1" key="1">
    <citation type="journal article" date="2015" name="Nature">
        <title>Complex archaea that bridge the gap between prokaryotes and eukaryotes.</title>
        <authorList>
            <person name="Spang A."/>
            <person name="Saw J.H."/>
            <person name="Jorgensen S.L."/>
            <person name="Zaremba-Niedzwiedzka K."/>
            <person name="Martijn J."/>
            <person name="Lind A.E."/>
            <person name="van Eijk R."/>
            <person name="Schleper C."/>
            <person name="Guy L."/>
            <person name="Ettema T.J."/>
        </authorList>
    </citation>
    <scope>NUCLEOTIDE SEQUENCE</scope>
</reference>
<protein>
    <submittedName>
        <fullName evidence="1">Uncharacterized protein</fullName>
    </submittedName>
</protein>
<organism evidence="1">
    <name type="scientific">marine sediment metagenome</name>
    <dbReference type="NCBI Taxonomy" id="412755"/>
    <lineage>
        <taxon>unclassified sequences</taxon>
        <taxon>metagenomes</taxon>
        <taxon>ecological metagenomes</taxon>
    </lineage>
</organism>
<dbReference type="AlphaFoldDB" id="A0A0F8WZP9"/>
<comment type="caution">
    <text evidence="1">The sequence shown here is derived from an EMBL/GenBank/DDBJ whole genome shotgun (WGS) entry which is preliminary data.</text>
</comment>
<proteinExistence type="predicted"/>
<dbReference type="EMBL" id="LAZR01062038">
    <property type="protein sequence ID" value="KKK62342.1"/>
    <property type="molecule type" value="Genomic_DNA"/>
</dbReference>
<evidence type="ECO:0000313" key="1">
    <source>
        <dbReference type="EMBL" id="KKK62342.1"/>
    </source>
</evidence>
<accession>A0A0F8WZP9</accession>
<gene>
    <name evidence="1" type="ORF">LCGC14_3005280</name>
</gene>
<name>A0A0F8WZP9_9ZZZZ</name>
<sequence>MTTALPDLILEPLVRATLMEDLGTFANIYRERWGWGQDWAKRAADALGGGKDGSGLQISTRSVRRAANQWTLWKGNWETMKKLGSLTVAYAIASADDAEAALAIAEKELPTGKKAGAIVRLIEGKPAKVDQEMCTCFCGHTHTKKGS</sequence>